<proteinExistence type="predicted"/>
<sequence length="72" mass="7566">MSVPTPPPGQPHPCGSRTVWPLLILALALVILLVFVGLAYLTWRHPSLGTPLGTAFVGVSLVVTLAVAVARR</sequence>
<feature type="transmembrane region" description="Helical" evidence="1">
    <location>
        <begin position="20"/>
        <end position="41"/>
    </location>
</feature>
<protein>
    <submittedName>
        <fullName evidence="2">Uncharacterized protein</fullName>
    </submittedName>
</protein>
<keyword evidence="1" id="KW-0472">Membrane</keyword>
<organism evidence="2 3">
    <name type="scientific">Streptomyces bungoensis</name>
    <dbReference type="NCBI Taxonomy" id="285568"/>
    <lineage>
        <taxon>Bacteria</taxon>
        <taxon>Bacillati</taxon>
        <taxon>Actinomycetota</taxon>
        <taxon>Actinomycetes</taxon>
        <taxon>Kitasatosporales</taxon>
        <taxon>Streptomycetaceae</taxon>
        <taxon>Streptomyces</taxon>
    </lineage>
</organism>
<dbReference type="EMBL" id="LMWX01000042">
    <property type="protein sequence ID" value="KUN81152.1"/>
    <property type="molecule type" value="Genomic_DNA"/>
</dbReference>
<keyword evidence="3" id="KW-1185">Reference proteome</keyword>
<dbReference type="AlphaFoldDB" id="A0A101SW13"/>
<name>A0A101SW13_9ACTN</name>
<keyword evidence="1" id="KW-1133">Transmembrane helix</keyword>
<evidence type="ECO:0000256" key="1">
    <source>
        <dbReference type="SAM" id="Phobius"/>
    </source>
</evidence>
<reference evidence="2 3" key="1">
    <citation type="submission" date="2015-10" db="EMBL/GenBank/DDBJ databases">
        <title>Draft genome sequence of Streptomyces bungoensis DSM 41781, type strain for the species Streptomyces bungoensis.</title>
        <authorList>
            <person name="Ruckert C."/>
            <person name="Winkler A."/>
            <person name="Kalinowski J."/>
            <person name="Kampfer P."/>
            <person name="Glaeser S."/>
        </authorList>
    </citation>
    <scope>NUCLEOTIDE SEQUENCE [LARGE SCALE GENOMIC DNA]</scope>
    <source>
        <strain evidence="2 3">DSM 41781</strain>
    </source>
</reference>
<gene>
    <name evidence="2" type="ORF">AQJ66_24650</name>
</gene>
<feature type="transmembrane region" description="Helical" evidence="1">
    <location>
        <begin position="48"/>
        <end position="70"/>
    </location>
</feature>
<comment type="caution">
    <text evidence="2">The sequence shown here is derived from an EMBL/GenBank/DDBJ whole genome shotgun (WGS) entry which is preliminary data.</text>
</comment>
<accession>A0A101SW13</accession>
<dbReference type="Proteomes" id="UP000053024">
    <property type="component" value="Unassembled WGS sequence"/>
</dbReference>
<evidence type="ECO:0000313" key="3">
    <source>
        <dbReference type="Proteomes" id="UP000053024"/>
    </source>
</evidence>
<dbReference type="RefSeq" id="WP_061926338.1">
    <property type="nucleotide sequence ID" value="NZ_KQ948863.1"/>
</dbReference>
<evidence type="ECO:0000313" key="2">
    <source>
        <dbReference type="EMBL" id="KUN81152.1"/>
    </source>
</evidence>
<keyword evidence="1" id="KW-0812">Transmembrane</keyword>